<dbReference type="InterPro" id="IPR014720">
    <property type="entry name" value="dsRBD_dom"/>
</dbReference>
<comment type="function">
    <text evidence="9">Digests double-stranded RNA. Involved in the processing of primary rRNA transcript to yield the immediate precursors to the large and small rRNAs (23S and 16S). Processes some mRNAs, and tRNAs when they are encoded in the rRNA operon. Processes pre-crRNA and tracrRNA of type II CRISPR loci if present in the organism.</text>
</comment>
<keyword evidence="5 9" id="KW-0540">Nuclease</keyword>
<feature type="region of interest" description="Disordered" evidence="10">
    <location>
        <begin position="1"/>
        <end position="25"/>
    </location>
</feature>
<dbReference type="SMART" id="SM00358">
    <property type="entry name" value="DSRM"/>
    <property type="match status" value="1"/>
</dbReference>
<dbReference type="GO" id="GO:0005737">
    <property type="term" value="C:cytoplasm"/>
    <property type="evidence" value="ECO:0007669"/>
    <property type="project" value="UniProtKB-SubCell"/>
</dbReference>
<gene>
    <name evidence="9 13" type="primary">rnc</name>
    <name evidence="13" type="ORF">E3202_00080</name>
</gene>
<feature type="domain" description="DRBM" evidence="11">
    <location>
        <begin position="196"/>
        <end position="264"/>
    </location>
</feature>
<dbReference type="SUPFAM" id="SSF54768">
    <property type="entry name" value="dsRNA-binding domain-like"/>
    <property type="match status" value="1"/>
</dbReference>
<dbReference type="PROSITE" id="PS00517">
    <property type="entry name" value="RNASE_3_1"/>
    <property type="match status" value="1"/>
</dbReference>
<feature type="region of interest" description="Disordered" evidence="10">
    <location>
        <begin position="53"/>
        <end position="78"/>
    </location>
</feature>
<dbReference type="GO" id="GO:0019843">
    <property type="term" value="F:rRNA binding"/>
    <property type="evidence" value="ECO:0007669"/>
    <property type="project" value="UniProtKB-KW"/>
</dbReference>
<evidence type="ECO:0000259" key="11">
    <source>
        <dbReference type="PROSITE" id="PS50137"/>
    </source>
</evidence>
<keyword evidence="9" id="KW-0460">Magnesium</keyword>
<organism evidence="13 14">
    <name type="scientific">Oecophyllibacter saccharovorans</name>
    <dbReference type="NCBI Taxonomy" id="2558360"/>
    <lineage>
        <taxon>Bacteria</taxon>
        <taxon>Pseudomonadati</taxon>
        <taxon>Pseudomonadota</taxon>
        <taxon>Alphaproteobacteria</taxon>
        <taxon>Acetobacterales</taxon>
        <taxon>Acetobacteraceae</taxon>
        <taxon>Oecophyllibacter</taxon>
    </lineage>
</organism>
<evidence type="ECO:0000256" key="1">
    <source>
        <dbReference type="ARBA" id="ARBA00000109"/>
    </source>
</evidence>
<sequence>MSETGEGRAPASTRKGSREVHVNPAGQTALTLQRRLGHRFSQPGLLAEALTHRSALGGRTSGNTRGRSRSAPAVKGAGSNERLEFVGDRVLGLLMAEWLFQRFPDEQEGALGARHAHLVSRPVLAEIAAELDLAAALKIARHEEVAGIRELASVRADAMEAVLGALYLDAGLEAARKVIHELWESRIENAGKPHKEPKTLLQEYLLGRGEPLPHYELLSSTGPSHAPLFRVEARGCGMTGTGEAGSKRAAESLAATDLLRQLTGSGAGSDAETGPVPSAP</sequence>
<dbReference type="CDD" id="cd00593">
    <property type="entry name" value="RIBOc"/>
    <property type="match status" value="1"/>
</dbReference>
<feature type="active site" evidence="9">
    <location>
        <position position="88"/>
    </location>
</feature>
<evidence type="ECO:0000256" key="5">
    <source>
        <dbReference type="ARBA" id="ARBA00022722"/>
    </source>
</evidence>
<dbReference type="EMBL" id="SORZ01000001">
    <property type="protein sequence ID" value="TPW35434.1"/>
    <property type="molecule type" value="Genomic_DNA"/>
</dbReference>
<comment type="subunit">
    <text evidence="9">Homodimer.</text>
</comment>
<dbReference type="GO" id="GO:0003725">
    <property type="term" value="F:double-stranded RNA binding"/>
    <property type="evidence" value="ECO:0007669"/>
    <property type="project" value="TreeGrafter"/>
</dbReference>
<reference evidence="13 14" key="1">
    <citation type="submission" date="2019-03" db="EMBL/GenBank/DDBJ databases">
        <title>The complete genome sequence of Neokomagataea sp. Jb2 NBRC113641.</title>
        <authorList>
            <person name="Chua K.-O."/>
            <person name="Chan K.-G."/>
            <person name="See-Too W.-S."/>
        </authorList>
    </citation>
    <scope>NUCLEOTIDE SEQUENCE [LARGE SCALE GENOMIC DNA]</scope>
    <source>
        <strain evidence="13 14">Jb2</strain>
    </source>
</reference>
<name>A0A506UQ38_9PROT</name>
<keyword evidence="4 9" id="KW-0507">mRNA processing</keyword>
<feature type="active site" evidence="9">
    <location>
        <position position="160"/>
    </location>
</feature>
<dbReference type="GO" id="GO:0006364">
    <property type="term" value="P:rRNA processing"/>
    <property type="evidence" value="ECO:0007669"/>
    <property type="project" value="UniProtKB-UniRule"/>
</dbReference>
<dbReference type="Pfam" id="PF14622">
    <property type="entry name" value="Ribonucleas_3_3"/>
    <property type="match status" value="1"/>
</dbReference>
<evidence type="ECO:0000256" key="9">
    <source>
        <dbReference type="HAMAP-Rule" id="MF_00104"/>
    </source>
</evidence>
<keyword evidence="8 9" id="KW-0694">RNA-binding</keyword>
<dbReference type="PANTHER" id="PTHR11207:SF0">
    <property type="entry name" value="RIBONUCLEASE 3"/>
    <property type="match status" value="1"/>
</dbReference>
<evidence type="ECO:0000313" key="13">
    <source>
        <dbReference type="EMBL" id="TPW35434.1"/>
    </source>
</evidence>
<keyword evidence="9" id="KW-0479">Metal-binding</keyword>
<keyword evidence="6 9" id="KW-0255">Endonuclease</keyword>
<evidence type="ECO:0000259" key="12">
    <source>
        <dbReference type="PROSITE" id="PS50142"/>
    </source>
</evidence>
<dbReference type="SMART" id="SM00535">
    <property type="entry name" value="RIBOc"/>
    <property type="match status" value="1"/>
</dbReference>
<dbReference type="Pfam" id="PF00035">
    <property type="entry name" value="dsrm"/>
    <property type="match status" value="1"/>
</dbReference>
<feature type="domain" description="RNase III" evidence="12">
    <location>
        <begin position="29"/>
        <end position="171"/>
    </location>
</feature>
<dbReference type="AlphaFoldDB" id="A0A506UQ38"/>
<dbReference type="EC" id="3.1.26.3" evidence="9"/>
<keyword evidence="14" id="KW-1185">Reference proteome</keyword>
<evidence type="ECO:0000256" key="6">
    <source>
        <dbReference type="ARBA" id="ARBA00022759"/>
    </source>
</evidence>
<keyword evidence="9" id="KW-0963">Cytoplasm</keyword>
<feature type="binding site" evidence="9">
    <location>
        <position position="157"/>
    </location>
    <ligand>
        <name>Mg(2+)</name>
        <dbReference type="ChEBI" id="CHEBI:18420"/>
    </ligand>
</feature>
<dbReference type="Proteomes" id="UP000315037">
    <property type="component" value="Unassembled WGS sequence"/>
</dbReference>
<dbReference type="GO" id="GO:0004525">
    <property type="term" value="F:ribonuclease III activity"/>
    <property type="evidence" value="ECO:0007669"/>
    <property type="project" value="UniProtKB-UniRule"/>
</dbReference>
<comment type="cofactor">
    <cofactor evidence="9">
        <name>Mg(2+)</name>
        <dbReference type="ChEBI" id="CHEBI:18420"/>
    </cofactor>
</comment>
<dbReference type="PROSITE" id="PS50137">
    <property type="entry name" value="DS_RBD"/>
    <property type="match status" value="1"/>
</dbReference>
<protein>
    <recommendedName>
        <fullName evidence="9">Ribonuclease 3</fullName>
        <ecNumber evidence="9">3.1.26.3</ecNumber>
    </recommendedName>
    <alternativeName>
        <fullName evidence="9">Ribonuclease III</fullName>
        <shortName evidence="9">RNase III</shortName>
    </alternativeName>
</protein>
<dbReference type="Gene3D" id="3.30.160.20">
    <property type="match status" value="1"/>
</dbReference>
<accession>A0A506UQ38</accession>
<dbReference type="HAMAP" id="MF_00104">
    <property type="entry name" value="RNase_III"/>
    <property type="match status" value="1"/>
</dbReference>
<evidence type="ECO:0000256" key="10">
    <source>
        <dbReference type="SAM" id="MobiDB-lite"/>
    </source>
</evidence>
<keyword evidence="7 9" id="KW-0378">Hydrolase</keyword>
<comment type="catalytic activity">
    <reaction evidence="1 9">
        <text>Endonucleolytic cleavage to 5'-phosphomonoester.</text>
        <dbReference type="EC" id="3.1.26.3"/>
    </reaction>
</comment>
<evidence type="ECO:0000256" key="3">
    <source>
        <dbReference type="ARBA" id="ARBA00022552"/>
    </source>
</evidence>
<dbReference type="GO" id="GO:0006397">
    <property type="term" value="P:mRNA processing"/>
    <property type="evidence" value="ECO:0007669"/>
    <property type="project" value="UniProtKB-UniRule"/>
</dbReference>
<dbReference type="GO" id="GO:0010468">
    <property type="term" value="P:regulation of gene expression"/>
    <property type="evidence" value="ECO:0007669"/>
    <property type="project" value="TreeGrafter"/>
</dbReference>
<dbReference type="PROSITE" id="PS50142">
    <property type="entry name" value="RNASE_3_2"/>
    <property type="match status" value="1"/>
</dbReference>
<dbReference type="RefSeq" id="WP_165599961.1">
    <property type="nucleotide sequence ID" value="NZ_SORZ01000001.1"/>
</dbReference>
<dbReference type="Gene3D" id="1.10.1520.10">
    <property type="entry name" value="Ribonuclease III domain"/>
    <property type="match status" value="1"/>
</dbReference>
<comment type="subcellular location">
    <subcellularLocation>
        <location evidence="9">Cytoplasm</location>
    </subcellularLocation>
</comment>
<dbReference type="InterPro" id="IPR036389">
    <property type="entry name" value="RNase_III_sf"/>
</dbReference>
<keyword evidence="9" id="KW-0699">rRNA-binding</keyword>
<dbReference type="InterPro" id="IPR000999">
    <property type="entry name" value="RNase_III_dom"/>
</dbReference>
<dbReference type="InterPro" id="IPR011907">
    <property type="entry name" value="RNase_III"/>
</dbReference>
<evidence type="ECO:0000256" key="7">
    <source>
        <dbReference type="ARBA" id="ARBA00022801"/>
    </source>
</evidence>
<dbReference type="PANTHER" id="PTHR11207">
    <property type="entry name" value="RIBONUCLEASE III"/>
    <property type="match status" value="1"/>
</dbReference>
<feature type="binding site" evidence="9">
    <location>
        <position position="160"/>
    </location>
    <ligand>
        <name>Mg(2+)</name>
        <dbReference type="ChEBI" id="CHEBI:18420"/>
    </ligand>
</feature>
<dbReference type="NCBIfam" id="TIGR02191">
    <property type="entry name" value="RNaseIII"/>
    <property type="match status" value="1"/>
</dbReference>
<dbReference type="GO" id="GO:0046872">
    <property type="term" value="F:metal ion binding"/>
    <property type="evidence" value="ECO:0007669"/>
    <property type="project" value="UniProtKB-KW"/>
</dbReference>
<evidence type="ECO:0000256" key="4">
    <source>
        <dbReference type="ARBA" id="ARBA00022664"/>
    </source>
</evidence>
<keyword evidence="9" id="KW-0819">tRNA processing</keyword>
<dbReference type="GO" id="GO:0008033">
    <property type="term" value="P:tRNA processing"/>
    <property type="evidence" value="ECO:0007669"/>
    <property type="project" value="UniProtKB-KW"/>
</dbReference>
<proteinExistence type="inferred from homology"/>
<evidence type="ECO:0000256" key="8">
    <source>
        <dbReference type="ARBA" id="ARBA00022884"/>
    </source>
</evidence>
<comment type="similarity">
    <text evidence="2">Belongs to the ribonuclease III family.</text>
</comment>
<dbReference type="SUPFAM" id="SSF69065">
    <property type="entry name" value="RNase III domain-like"/>
    <property type="match status" value="1"/>
</dbReference>
<dbReference type="FunFam" id="1.10.1520.10:FF:000001">
    <property type="entry name" value="Ribonuclease 3"/>
    <property type="match status" value="1"/>
</dbReference>
<evidence type="ECO:0000256" key="2">
    <source>
        <dbReference type="ARBA" id="ARBA00010183"/>
    </source>
</evidence>
<dbReference type="CDD" id="cd10845">
    <property type="entry name" value="DSRM_RNAse_III_family"/>
    <property type="match status" value="1"/>
</dbReference>
<comment type="caution">
    <text evidence="13">The sequence shown here is derived from an EMBL/GenBank/DDBJ whole genome shotgun (WGS) entry which is preliminary data.</text>
</comment>
<evidence type="ECO:0000313" key="14">
    <source>
        <dbReference type="Proteomes" id="UP000315037"/>
    </source>
</evidence>
<keyword evidence="3 9" id="KW-0698">rRNA processing</keyword>
<feature type="binding site" evidence="9">
    <location>
        <position position="84"/>
    </location>
    <ligand>
        <name>Mg(2+)</name>
        <dbReference type="ChEBI" id="CHEBI:18420"/>
    </ligand>
</feature>